<dbReference type="EMBL" id="PP511443">
    <property type="protein sequence ID" value="XCD04269.1"/>
    <property type="molecule type" value="Genomic_DNA"/>
</dbReference>
<dbReference type="Pfam" id="PF26160">
    <property type="entry name" value="YqzN_YkzM"/>
    <property type="match status" value="1"/>
</dbReference>
<evidence type="ECO:0000313" key="2">
    <source>
        <dbReference type="EMBL" id="XCD04269.1"/>
    </source>
</evidence>
<protein>
    <recommendedName>
        <fullName evidence="1">YqzN/YkzM domain-containing protein</fullName>
    </recommendedName>
</protein>
<sequence length="77" mass="8312">MATKKTTAAETEAVNEQAEVKAEKVFALGVLQKHCRALFGVPTVVFVGATAGLDASKKYAVSEIKDIITKWCNKEVK</sequence>
<name>A0AAU8AXF5_9CAUD</name>
<feature type="domain" description="YqzN/YkzM" evidence="1">
    <location>
        <begin position="23"/>
        <end position="75"/>
    </location>
</feature>
<reference evidence="2" key="1">
    <citation type="submission" date="2024-03" db="EMBL/GenBank/DDBJ databases">
        <title>Diverse circular DNA viruses in blood, oral, and fecal samples of captive lemurs.</title>
        <authorList>
            <person name="Paietta E.N."/>
            <person name="Kraberger S."/>
            <person name="Lund M.C."/>
            <person name="Custer J.M."/>
            <person name="Vargas K.M."/>
            <person name="Ehmke E.E."/>
            <person name="Yoder A.D."/>
            <person name="Varsani A."/>
        </authorList>
    </citation>
    <scope>NUCLEOTIDE SEQUENCE</scope>
    <source>
        <strain evidence="2">Duke_22FF_208</strain>
    </source>
</reference>
<evidence type="ECO:0000259" key="1">
    <source>
        <dbReference type="Pfam" id="PF26160"/>
    </source>
</evidence>
<proteinExistence type="predicted"/>
<accession>A0AAU8AXF5</accession>
<organism evidence="2">
    <name type="scientific">Dulem virus 37</name>
    <dbReference type="NCBI Taxonomy" id="3145755"/>
    <lineage>
        <taxon>Viruses</taxon>
        <taxon>Duplodnaviria</taxon>
        <taxon>Heunggongvirae</taxon>
        <taxon>Uroviricota</taxon>
        <taxon>Caudoviricetes</taxon>
    </lineage>
</organism>
<dbReference type="InterPro" id="IPR058869">
    <property type="entry name" value="YqzN_YkzM"/>
</dbReference>